<protein>
    <submittedName>
        <fullName evidence="1">Uncharacterized protein</fullName>
    </submittedName>
</protein>
<organism evidence="1">
    <name type="scientific">mine drainage metagenome</name>
    <dbReference type="NCBI Taxonomy" id="410659"/>
    <lineage>
        <taxon>unclassified sequences</taxon>
        <taxon>metagenomes</taxon>
        <taxon>ecological metagenomes</taxon>
    </lineage>
</organism>
<accession>A0A1J5PSM2</accession>
<dbReference type="AntiFam" id="ANF00072">
    <property type="entry name" value="Shadow ORF (opposite TypA)"/>
</dbReference>
<dbReference type="EMBL" id="MLJW01005399">
    <property type="protein sequence ID" value="OIQ68291.1"/>
    <property type="molecule type" value="Genomic_DNA"/>
</dbReference>
<proteinExistence type="predicted"/>
<dbReference type="AlphaFoldDB" id="A0A1J5PSM2"/>
<sequence>MPCINRLIDVGQRLCLDTLRGIDHQQRPLHRAHRAADFVAKVNVAGRVDQVQHIGQPVVCHIINAHRVRLDGNPAFPLDIHTVQQLLFHVARGDSAGRLDQPVSKRGFTVVDMRHDGEIADLFKFGHGWRYAQVFKAGQAATKGPHAPFRLTFPPLEAATLDQITPQRISRCPKPSNSRFPT</sequence>
<comment type="caution">
    <text evidence="1">The sequence shown here is derived from an EMBL/GenBank/DDBJ whole genome shotgun (WGS) entry which is preliminary data.</text>
</comment>
<reference evidence="1" key="1">
    <citation type="submission" date="2016-10" db="EMBL/GenBank/DDBJ databases">
        <title>Sequence of Gallionella enrichment culture.</title>
        <authorList>
            <person name="Poehlein A."/>
            <person name="Muehling M."/>
            <person name="Daniel R."/>
        </authorList>
    </citation>
    <scope>NUCLEOTIDE SEQUENCE</scope>
</reference>
<gene>
    <name evidence="1" type="ORF">GALL_501210</name>
</gene>
<name>A0A1J5PSM2_9ZZZZ</name>
<evidence type="ECO:0000313" key="1">
    <source>
        <dbReference type="EMBL" id="OIQ68291.1"/>
    </source>
</evidence>